<accession>A0A117P7Q3</accession>
<dbReference type="EMBL" id="LMWJ01000013">
    <property type="protein sequence ID" value="KUM74547.1"/>
    <property type="molecule type" value="Genomic_DNA"/>
</dbReference>
<dbReference type="STRING" id="146536.AQI70_17000"/>
<dbReference type="SUPFAM" id="SSF53335">
    <property type="entry name" value="S-adenosyl-L-methionine-dependent methyltransferases"/>
    <property type="match status" value="1"/>
</dbReference>
<dbReference type="Gene3D" id="3.40.50.150">
    <property type="entry name" value="Vaccinia Virus protein VP39"/>
    <property type="match status" value="1"/>
</dbReference>
<dbReference type="CDD" id="cd02440">
    <property type="entry name" value="AdoMet_MTases"/>
    <property type="match status" value="1"/>
</dbReference>
<dbReference type="Pfam" id="PF13489">
    <property type="entry name" value="Methyltransf_23"/>
    <property type="match status" value="1"/>
</dbReference>
<evidence type="ECO:0000313" key="1">
    <source>
        <dbReference type="EMBL" id="KUM74547.1"/>
    </source>
</evidence>
<keyword evidence="2" id="KW-1185">Reference proteome</keyword>
<reference evidence="1 2" key="1">
    <citation type="submission" date="2015-10" db="EMBL/GenBank/DDBJ databases">
        <title>Draft genome sequence of Streptomyces curacoi DSM 40107, type strain for the species Streptomyces curacoi.</title>
        <authorList>
            <person name="Ruckert C."/>
            <person name="Winkler A."/>
            <person name="Kalinowski J."/>
            <person name="Kampfer P."/>
            <person name="Glaeser S."/>
        </authorList>
    </citation>
    <scope>NUCLEOTIDE SEQUENCE [LARGE SCALE GENOMIC DNA]</scope>
    <source>
        <strain evidence="1 2">DSM 40107</strain>
    </source>
</reference>
<dbReference type="InterPro" id="IPR029063">
    <property type="entry name" value="SAM-dependent_MTases_sf"/>
</dbReference>
<name>A0A117P7Q3_9ACTN</name>
<evidence type="ECO:0000313" key="2">
    <source>
        <dbReference type="Proteomes" id="UP000054024"/>
    </source>
</evidence>
<dbReference type="AlphaFoldDB" id="A0A117P7Q3"/>
<dbReference type="OrthoDB" id="161159at2"/>
<gene>
    <name evidence="1" type="ORF">AQI70_17000</name>
</gene>
<dbReference type="RefSeq" id="WP_062150302.1">
    <property type="nucleotide sequence ID" value="NZ_KQ947988.1"/>
</dbReference>
<protein>
    <submittedName>
        <fullName evidence="1">Uncharacterized protein</fullName>
    </submittedName>
</protein>
<comment type="caution">
    <text evidence="1">The sequence shown here is derived from an EMBL/GenBank/DDBJ whole genome shotgun (WGS) entry which is preliminary data.</text>
</comment>
<organism evidence="1 2">
    <name type="scientific">Streptomyces curacoi</name>
    <dbReference type="NCBI Taxonomy" id="146536"/>
    <lineage>
        <taxon>Bacteria</taxon>
        <taxon>Bacillati</taxon>
        <taxon>Actinomycetota</taxon>
        <taxon>Actinomycetes</taxon>
        <taxon>Kitasatosporales</taxon>
        <taxon>Streptomycetaceae</taxon>
        <taxon>Streptomyces</taxon>
    </lineage>
</organism>
<proteinExistence type="predicted"/>
<sequence length="278" mass="30473">MVNLLSRLPLLGALAPAPARPGSEPTAEEVIAERFRERTDPRPGDWAYAHLLDLRNALAEQLAGASGRWLDFGAGTSPYRDLLPGARLETAEMRGGEDLTADHELDEAGLCGLPDGSFDGVLSTQVLEHVTDPDLHLREALRLLRPGGRLVLSTHGVWEEHGGQDLWRWTADGLAAQAERAGFTVDRTVKLTCGPRGLLLLLRYHGREHGWPAGGPVGLLLRTLALADRLRPRLVDDYLDRVFADRGRVEGPAEPFYLDILLTASKPCEPEKPERDAI</sequence>
<dbReference type="Proteomes" id="UP000054024">
    <property type="component" value="Unassembled WGS sequence"/>
</dbReference>